<gene>
    <name evidence="2" type="ORF">PANT_9d00276</name>
</gene>
<evidence type="ECO:0000313" key="3">
    <source>
        <dbReference type="Proteomes" id="UP000011976"/>
    </source>
</evidence>
<evidence type="ECO:0000313" key="2">
    <source>
        <dbReference type="EMBL" id="GAC73803.1"/>
    </source>
</evidence>
<feature type="compositionally biased region" description="Low complexity" evidence="1">
    <location>
        <begin position="338"/>
        <end position="353"/>
    </location>
</feature>
<feature type="compositionally biased region" description="Low complexity" evidence="1">
    <location>
        <begin position="402"/>
        <end position="411"/>
    </location>
</feature>
<dbReference type="Proteomes" id="UP000011976">
    <property type="component" value="Unassembled WGS sequence"/>
</dbReference>
<dbReference type="AlphaFoldDB" id="M9MCS6"/>
<dbReference type="EMBL" id="DF196775">
    <property type="protein sequence ID" value="GAC73803.1"/>
    <property type="molecule type" value="Genomic_DNA"/>
</dbReference>
<feature type="region of interest" description="Disordered" evidence="1">
    <location>
        <begin position="335"/>
        <end position="364"/>
    </location>
</feature>
<name>M9MCS6_PSEA3</name>
<organism evidence="2 3">
    <name type="scientific">Pseudozyma antarctica (strain T-34)</name>
    <name type="common">Yeast</name>
    <name type="synonym">Candida antarctica</name>
    <dbReference type="NCBI Taxonomy" id="1151754"/>
    <lineage>
        <taxon>Eukaryota</taxon>
        <taxon>Fungi</taxon>
        <taxon>Dikarya</taxon>
        <taxon>Basidiomycota</taxon>
        <taxon>Ustilaginomycotina</taxon>
        <taxon>Ustilaginomycetes</taxon>
        <taxon>Ustilaginales</taxon>
        <taxon>Ustilaginaceae</taxon>
        <taxon>Moesziomyces</taxon>
    </lineage>
</organism>
<feature type="region of interest" description="Disordered" evidence="1">
    <location>
        <begin position="402"/>
        <end position="459"/>
    </location>
</feature>
<accession>M9MCS6</accession>
<dbReference type="OrthoDB" id="2556364at2759"/>
<evidence type="ECO:0000256" key="1">
    <source>
        <dbReference type="SAM" id="MobiDB-lite"/>
    </source>
</evidence>
<reference evidence="3" key="1">
    <citation type="journal article" date="2013" name="Genome Announc.">
        <title>Genome sequence of the basidiomycetous yeast Pseudozyma antarctica T-34, a producer of the glycolipid biosurfactants mannosylerythritol lipids.</title>
        <authorList>
            <person name="Morita T."/>
            <person name="Koike H."/>
            <person name="Koyama Y."/>
            <person name="Hagiwara H."/>
            <person name="Ito E."/>
            <person name="Fukuoka T."/>
            <person name="Imura T."/>
            <person name="Machida M."/>
            <person name="Kitamoto D."/>
        </authorList>
    </citation>
    <scope>NUCLEOTIDE SEQUENCE [LARGE SCALE GENOMIC DNA]</scope>
    <source>
        <strain evidence="3">T-34</strain>
    </source>
</reference>
<protein>
    <submittedName>
        <fullName evidence="2">Uncharacterized protein</fullName>
    </submittedName>
</protein>
<sequence length="467" mass="49527">MNRQPDSALPGLGSPGSLKAVFGSSYARDSDLMDDFVDEILPEFMQTSISASIATSGRRSRLDESAGEGLRRNVLLRNAMLSSLERERRQTEVELQGSNIPTSLASKETSMDDAIASTLMDEEAQFFEDLLSELTGSDSIDPSRSVLELPASTSDALRFAPRESALAVKEGHEEEDFIELEQETEVQFASTPTRFPADRGSVSLDLPVRTLHDSCSSICSALAAGSDSGFAEQTSRPPSVASCCTGYPHVCPYPAISGCSAASSEELPALIDDDSDLEEDEDEVGERDAAALDVGADADAAVVAAADADTSRSRPLSPILSPVHSVFLDCTSLRDQLSPESSRPTSPISSASSKGDGEGPSPLLIASELGALPSLAELSLQPHILGRPPRTLTSAWFETKAEASGGASTSAERMRWTSAPATHLRSPPTAPDLVPNRPGLAPHRNIAPFQPPHSDANDTSIVVHWTR</sequence>
<proteinExistence type="predicted"/>